<dbReference type="PANTHER" id="PTHR47074">
    <property type="entry name" value="BNAC02G40300D PROTEIN"/>
    <property type="match status" value="1"/>
</dbReference>
<feature type="domain" description="RNase H type-1" evidence="1">
    <location>
        <begin position="1"/>
        <end position="65"/>
    </location>
</feature>
<dbReference type="GO" id="GO:0004523">
    <property type="term" value="F:RNA-DNA hybrid ribonuclease activity"/>
    <property type="evidence" value="ECO:0007669"/>
    <property type="project" value="InterPro"/>
</dbReference>
<dbReference type="InterPro" id="IPR052929">
    <property type="entry name" value="RNase_H-like_EbsB-rel"/>
</dbReference>
<dbReference type="Pfam" id="PF13456">
    <property type="entry name" value="RVT_3"/>
    <property type="match status" value="1"/>
</dbReference>
<organism evidence="2 3">
    <name type="scientific">Trifolium medium</name>
    <dbReference type="NCBI Taxonomy" id="97028"/>
    <lineage>
        <taxon>Eukaryota</taxon>
        <taxon>Viridiplantae</taxon>
        <taxon>Streptophyta</taxon>
        <taxon>Embryophyta</taxon>
        <taxon>Tracheophyta</taxon>
        <taxon>Spermatophyta</taxon>
        <taxon>Magnoliopsida</taxon>
        <taxon>eudicotyledons</taxon>
        <taxon>Gunneridae</taxon>
        <taxon>Pentapetalae</taxon>
        <taxon>rosids</taxon>
        <taxon>fabids</taxon>
        <taxon>Fabales</taxon>
        <taxon>Fabaceae</taxon>
        <taxon>Papilionoideae</taxon>
        <taxon>50 kb inversion clade</taxon>
        <taxon>NPAAA clade</taxon>
        <taxon>Hologalegina</taxon>
        <taxon>IRL clade</taxon>
        <taxon>Trifolieae</taxon>
        <taxon>Trifolium</taxon>
    </lineage>
</organism>
<reference evidence="2 3" key="1">
    <citation type="journal article" date="2018" name="Front. Plant Sci.">
        <title>Red Clover (Trifolium pratense) and Zigzag Clover (T. medium) - A Picture of Genomic Similarities and Differences.</title>
        <authorList>
            <person name="Dluhosova J."/>
            <person name="Istvanek J."/>
            <person name="Nedelnik J."/>
            <person name="Repkova J."/>
        </authorList>
    </citation>
    <scope>NUCLEOTIDE SEQUENCE [LARGE SCALE GENOMIC DNA]</scope>
    <source>
        <strain evidence="3">cv. 10/8</strain>
        <tissue evidence="2">Leaf</tissue>
    </source>
</reference>
<dbReference type="PANTHER" id="PTHR47074:SF48">
    <property type="entry name" value="POLYNUCLEOTIDYL TRANSFERASE, RIBONUCLEASE H-LIKE SUPERFAMILY PROTEIN"/>
    <property type="match status" value="1"/>
</dbReference>
<dbReference type="EMBL" id="LXQA010403565">
    <property type="protein sequence ID" value="MCI49594.1"/>
    <property type="molecule type" value="Genomic_DNA"/>
</dbReference>
<dbReference type="Proteomes" id="UP000265520">
    <property type="component" value="Unassembled WGS sequence"/>
</dbReference>
<dbReference type="AlphaFoldDB" id="A0A392SN37"/>
<dbReference type="InterPro" id="IPR002156">
    <property type="entry name" value="RNaseH_domain"/>
</dbReference>
<evidence type="ECO:0000313" key="3">
    <source>
        <dbReference type="Proteomes" id="UP000265520"/>
    </source>
</evidence>
<comment type="caution">
    <text evidence="2">The sequence shown here is derived from an EMBL/GenBank/DDBJ whole genome shotgun (WGS) entry which is preliminary data.</text>
</comment>
<name>A0A392SN37_9FABA</name>
<keyword evidence="3" id="KW-1185">Reference proteome</keyword>
<sequence length="66" mass="6972">GIGVVVRDVDGVVVAASCWQILSLPDSEVGESLAMRKGLEFAKDMSFVNLIAESDASKVVLALNNH</sequence>
<evidence type="ECO:0000313" key="2">
    <source>
        <dbReference type="EMBL" id="MCI49594.1"/>
    </source>
</evidence>
<protein>
    <submittedName>
        <fullName evidence="2">Cyclin D3</fullName>
    </submittedName>
</protein>
<proteinExistence type="predicted"/>
<evidence type="ECO:0000259" key="1">
    <source>
        <dbReference type="Pfam" id="PF13456"/>
    </source>
</evidence>
<feature type="non-terminal residue" evidence="2">
    <location>
        <position position="1"/>
    </location>
</feature>
<dbReference type="GO" id="GO:0003676">
    <property type="term" value="F:nucleic acid binding"/>
    <property type="evidence" value="ECO:0007669"/>
    <property type="project" value="InterPro"/>
</dbReference>
<accession>A0A392SN37</accession>